<dbReference type="EMBL" id="VJMJ01000064">
    <property type="protein sequence ID" value="KAF0739378.1"/>
    <property type="molecule type" value="Genomic_DNA"/>
</dbReference>
<evidence type="ECO:0000313" key="1">
    <source>
        <dbReference type="EMBL" id="KAF0739378.1"/>
    </source>
</evidence>
<keyword evidence="2" id="KW-1185">Reference proteome</keyword>
<dbReference type="Proteomes" id="UP000481153">
    <property type="component" value="Unassembled WGS sequence"/>
</dbReference>
<name>A0A6G0XGX0_9STRA</name>
<organism evidence="1 2">
    <name type="scientific">Aphanomyces euteiches</name>
    <dbReference type="NCBI Taxonomy" id="100861"/>
    <lineage>
        <taxon>Eukaryota</taxon>
        <taxon>Sar</taxon>
        <taxon>Stramenopiles</taxon>
        <taxon>Oomycota</taxon>
        <taxon>Saprolegniomycetes</taxon>
        <taxon>Saprolegniales</taxon>
        <taxon>Verrucalvaceae</taxon>
        <taxon>Aphanomyces</taxon>
    </lineage>
</organism>
<comment type="caution">
    <text evidence="1">The sequence shown here is derived from an EMBL/GenBank/DDBJ whole genome shotgun (WGS) entry which is preliminary data.</text>
</comment>
<sequence length="70" mass="7626">MDMELSFDAIDIDVSIDMTNDNTDFMDALLVHVDKDGTKRHLQPVHMGSAPVLLDLSAVDITTVTAPQAL</sequence>
<evidence type="ECO:0000313" key="2">
    <source>
        <dbReference type="Proteomes" id="UP000481153"/>
    </source>
</evidence>
<dbReference type="AlphaFoldDB" id="A0A6G0XGX0"/>
<gene>
    <name evidence="1" type="ORF">Ae201684_004947</name>
</gene>
<reference evidence="1 2" key="1">
    <citation type="submission" date="2019-07" db="EMBL/GenBank/DDBJ databases">
        <title>Genomics analysis of Aphanomyces spp. identifies a new class of oomycete effector associated with host adaptation.</title>
        <authorList>
            <person name="Gaulin E."/>
        </authorList>
    </citation>
    <scope>NUCLEOTIDE SEQUENCE [LARGE SCALE GENOMIC DNA]</scope>
    <source>
        <strain evidence="1 2">ATCC 201684</strain>
    </source>
</reference>
<accession>A0A6G0XGX0</accession>
<proteinExistence type="predicted"/>
<protein>
    <submittedName>
        <fullName evidence="1">Uncharacterized protein</fullName>
    </submittedName>
</protein>